<sequence>MYGITDDTTRLLPWRPVRFGDQKWPEKIGSTTQKIPNSGGPYGLYPSRPASRLDRLDSPLLGAPSAGSGYRNC</sequence>
<organism evidence="2 3">
    <name type="scientific">Rubus argutus</name>
    <name type="common">Southern blackberry</name>
    <dbReference type="NCBI Taxonomy" id="59490"/>
    <lineage>
        <taxon>Eukaryota</taxon>
        <taxon>Viridiplantae</taxon>
        <taxon>Streptophyta</taxon>
        <taxon>Embryophyta</taxon>
        <taxon>Tracheophyta</taxon>
        <taxon>Spermatophyta</taxon>
        <taxon>Magnoliopsida</taxon>
        <taxon>eudicotyledons</taxon>
        <taxon>Gunneridae</taxon>
        <taxon>Pentapetalae</taxon>
        <taxon>rosids</taxon>
        <taxon>fabids</taxon>
        <taxon>Rosales</taxon>
        <taxon>Rosaceae</taxon>
        <taxon>Rosoideae</taxon>
        <taxon>Rosoideae incertae sedis</taxon>
        <taxon>Rubus</taxon>
    </lineage>
</organism>
<feature type="region of interest" description="Disordered" evidence="1">
    <location>
        <begin position="25"/>
        <end position="73"/>
    </location>
</feature>
<dbReference type="AlphaFoldDB" id="A0AAW1XV02"/>
<protein>
    <submittedName>
        <fullName evidence="2">Uncharacterized protein</fullName>
    </submittedName>
</protein>
<comment type="caution">
    <text evidence="2">The sequence shown here is derived from an EMBL/GenBank/DDBJ whole genome shotgun (WGS) entry which is preliminary data.</text>
</comment>
<proteinExistence type="predicted"/>
<name>A0AAW1XV02_RUBAR</name>
<dbReference type="Proteomes" id="UP001457282">
    <property type="component" value="Unassembled WGS sequence"/>
</dbReference>
<keyword evidence="3" id="KW-1185">Reference proteome</keyword>
<evidence type="ECO:0000256" key="1">
    <source>
        <dbReference type="SAM" id="MobiDB-lite"/>
    </source>
</evidence>
<gene>
    <name evidence="2" type="ORF">M0R45_017297</name>
</gene>
<reference evidence="2 3" key="1">
    <citation type="journal article" date="2023" name="G3 (Bethesda)">
        <title>A chromosome-length genome assembly and annotation of blackberry (Rubus argutus, cv. 'Hillquist').</title>
        <authorList>
            <person name="Bruna T."/>
            <person name="Aryal R."/>
            <person name="Dudchenko O."/>
            <person name="Sargent D.J."/>
            <person name="Mead D."/>
            <person name="Buti M."/>
            <person name="Cavallini A."/>
            <person name="Hytonen T."/>
            <person name="Andres J."/>
            <person name="Pham M."/>
            <person name="Weisz D."/>
            <person name="Mascagni F."/>
            <person name="Usai G."/>
            <person name="Natali L."/>
            <person name="Bassil N."/>
            <person name="Fernandez G.E."/>
            <person name="Lomsadze A."/>
            <person name="Armour M."/>
            <person name="Olukolu B."/>
            <person name="Poorten T."/>
            <person name="Britton C."/>
            <person name="Davik J."/>
            <person name="Ashrafi H."/>
            <person name="Aiden E.L."/>
            <person name="Borodovsky M."/>
            <person name="Worthington M."/>
        </authorList>
    </citation>
    <scope>NUCLEOTIDE SEQUENCE [LARGE SCALE GENOMIC DNA]</scope>
    <source>
        <strain evidence="2">PI 553951</strain>
    </source>
</reference>
<evidence type="ECO:0000313" key="3">
    <source>
        <dbReference type="Proteomes" id="UP001457282"/>
    </source>
</evidence>
<evidence type="ECO:0000313" key="2">
    <source>
        <dbReference type="EMBL" id="KAK9940647.1"/>
    </source>
</evidence>
<accession>A0AAW1XV02</accession>
<dbReference type="EMBL" id="JBEDUW010000003">
    <property type="protein sequence ID" value="KAK9940647.1"/>
    <property type="molecule type" value="Genomic_DNA"/>
</dbReference>